<protein>
    <submittedName>
        <fullName evidence="1">Uncharacterized protein</fullName>
    </submittedName>
</protein>
<dbReference type="EMBL" id="JXTC01000126">
    <property type="protein sequence ID" value="PON86790.1"/>
    <property type="molecule type" value="Genomic_DNA"/>
</dbReference>
<gene>
    <name evidence="1" type="ORF">TorRG33x02_174390</name>
</gene>
<reference evidence="2" key="1">
    <citation type="submission" date="2016-06" db="EMBL/GenBank/DDBJ databases">
        <title>Parallel loss of symbiosis genes in relatives of nitrogen-fixing non-legume Parasponia.</title>
        <authorList>
            <person name="Van Velzen R."/>
            <person name="Holmer R."/>
            <person name="Bu F."/>
            <person name="Rutten L."/>
            <person name="Van Zeijl A."/>
            <person name="Liu W."/>
            <person name="Santuari L."/>
            <person name="Cao Q."/>
            <person name="Sharma T."/>
            <person name="Shen D."/>
            <person name="Roswanjaya Y."/>
            <person name="Wardhani T."/>
            <person name="Kalhor M.S."/>
            <person name="Jansen J."/>
            <person name="Van den Hoogen J."/>
            <person name="Gungor B."/>
            <person name="Hartog M."/>
            <person name="Hontelez J."/>
            <person name="Verver J."/>
            <person name="Yang W.-C."/>
            <person name="Schijlen E."/>
            <person name="Repin R."/>
            <person name="Schilthuizen M."/>
            <person name="Schranz E."/>
            <person name="Heidstra R."/>
            <person name="Miyata K."/>
            <person name="Fedorova E."/>
            <person name="Kohlen W."/>
            <person name="Bisseling T."/>
            <person name="Smit S."/>
            <person name="Geurts R."/>
        </authorList>
    </citation>
    <scope>NUCLEOTIDE SEQUENCE [LARGE SCALE GENOMIC DNA]</scope>
    <source>
        <strain evidence="2">cv. RG33-2</strain>
    </source>
</reference>
<dbReference type="AlphaFoldDB" id="A0A2P5EML5"/>
<name>A0A2P5EML5_TREOI</name>
<evidence type="ECO:0000313" key="2">
    <source>
        <dbReference type="Proteomes" id="UP000237000"/>
    </source>
</evidence>
<organism evidence="1 2">
    <name type="scientific">Trema orientale</name>
    <name type="common">Charcoal tree</name>
    <name type="synonym">Celtis orientalis</name>
    <dbReference type="NCBI Taxonomy" id="63057"/>
    <lineage>
        <taxon>Eukaryota</taxon>
        <taxon>Viridiplantae</taxon>
        <taxon>Streptophyta</taxon>
        <taxon>Embryophyta</taxon>
        <taxon>Tracheophyta</taxon>
        <taxon>Spermatophyta</taxon>
        <taxon>Magnoliopsida</taxon>
        <taxon>eudicotyledons</taxon>
        <taxon>Gunneridae</taxon>
        <taxon>Pentapetalae</taxon>
        <taxon>rosids</taxon>
        <taxon>fabids</taxon>
        <taxon>Rosales</taxon>
        <taxon>Cannabaceae</taxon>
        <taxon>Trema</taxon>
    </lineage>
</organism>
<comment type="caution">
    <text evidence="1">The sequence shown here is derived from an EMBL/GenBank/DDBJ whole genome shotgun (WGS) entry which is preliminary data.</text>
</comment>
<proteinExistence type="predicted"/>
<sequence length="89" mass="9903">MNLQRRVVANLKDMAAASVSTSKGILLRIDFEKTFSNAPEWSLTMQAATDVMGEMETLKFIFTHSWGGESQVGVVSLFKQLVGECSQFR</sequence>
<dbReference type="Proteomes" id="UP000237000">
    <property type="component" value="Unassembled WGS sequence"/>
</dbReference>
<evidence type="ECO:0000313" key="1">
    <source>
        <dbReference type="EMBL" id="PON86790.1"/>
    </source>
</evidence>
<keyword evidence="2" id="KW-1185">Reference proteome</keyword>
<accession>A0A2P5EML5</accession>
<dbReference type="InParanoid" id="A0A2P5EML5"/>